<dbReference type="InterPro" id="IPR007221">
    <property type="entry name" value="MreC"/>
</dbReference>
<evidence type="ECO:0000256" key="4">
    <source>
        <dbReference type="ARBA" id="ARBA00032089"/>
    </source>
</evidence>
<evidence type="ECO:0000256" key="5">
    <source>
        <dbReference type="SAM" id="Coils"/>
    </source>
</evidence>
<sequence length="310" mass="32460">MRNGGENRGRLLLVILIVSSLFLITLDLRGVNVIDGIRSGTHTALSPFQRAGKVVISPIKNFVSDITHLGRTRNQIEDLRKQNQKLRERLISRKNQDGEIEQLKSILDLAGTARFKIVSAKVISQGSSLAFTRTITIDAGSGNGIKKNMTVISGNGLVGVVKEVFANSAIVMLATDPAFKVGVRIAGTQQIGILSGLGSSAANLQLLDNQTTIKVGDVLLARGSINGRPFVPGVPVGRVTSVSNAAGAVTQSATVRYFANFGALGVVSVVIKAPNADPRDALVPAAPVPTPVPTVTVFVTPTPSPSASSN</sequence>
<name>A0A6J6GMV6_9ZZZZ</name>
<feature type="coiled-coil region" evidence="5">
    <location>
        <begin position="69"/>
        <end position="96"/>
    </location>
</feature>
<dbReference type="InterPro" id="IPR042177">
    <property type="entry name" value="Cell/Rod_1"/>
</dbReference>
<dbReference type="PANTHER" id="PTHR34138">
    <property type="entry name" value="CELL SHAPE-DETERMINING PROTEIN MREC"/>
    <property type="match status" value="1"/>
</dbReference>
<protein>
    <recommendedName>
        <fullName evidence="2">Cell shape-determining protein MreC</fullName>
    </recommendedName>
    <alternativeName>
        <fullName evidence="4">Cell shape protein MreC</fullName>
    </alternativeName>
</protein>
<dbReference type="Gene3D" id="2.40.10.340">
    <property type="entry name" value="Rod shape-determining protein MreC, domain 1"/>
    <property type="match status" value="1"/>
</dbReference>
<evidence type="ECO:0000256" key="2">
    <source>
        <dbReference type="ARBA" id="ARBA00013855"/>
    </source>
</evidence>
<dbReference type="InterPro" id="IPR055342">
    <property type="entry name" value="MreC_beta-barrel_core"/>
</dbReference>
<proteinExistence type="inferred from homology"/>
<accession>A0A6J6GMV6</accession>
<organism evidence="7">
    <name type="scientific">freshwater metagenome</name>
    <dbReference type="NCBI Taxonomy" id="449393"/>
    <lineage>
        <taxon>unclassified sequences</taxon>
        <taxon>metagenomes</taxon>
        <taxon>ecological metagenomes</taxon>
    </lineage>
</organism>
<comment type="similarity">
    <text evidence="1">Belongs to the MreC family.</text>
</comment>
<dbReference type="AlphaFoldDB" id="A0A6J6GMV6"/>
<dbReference type="PIRSF" id="PIRSF038471">
    <property type="entry name" value="MreC"/>
    <property type="match status" value="1"/>
</dbReference>
<keyword evidence="5" id="KW-0175">Coiled coil</keyword>
<feature type="domain" description="Rod shape-determining protein MreC beta-barrel core" evidence="6">
    <location>
        <begin position="128"/>
        <end position="270"/>
    </location>
</feature>
<evidence type="ECO:0000256" key="3">
    <source>
        <dbReference type="ARBA" id="ARBA00022960"/>
    </source>
</evidence>
<dbReference type="GO" id="GO:0005886">
    <property type="term" value="C:plasma membrane"/>
    <property type="evidence" value="ECO:0007669"/>
    <property type="project" value="TreeGrafter"/>
</dbReference>
<dbReference type="Pfam" id="PF04085">
    <property type="entry name" value="MreC"/>
    <property type="match status" value="1"/>
</dbReference>
<dbReference type="EMBL" id="CAEZUS010000015">
    <property type="protein sequence ID" value="CAB4602672.1"/>
    <property type="molecule type" value="Genomic_DNA"/>
</dbReference>
<evidence type="ECO:0000256" key="1">
    <source>
        <dbReference type="ARBA" id="ARBA00009369"/>
    </source>
</evidence>
<gene>
    <name evidence="7" type="ORF">UFOPK1852_00178</name>
</gene>
<dbReference type="InterPro" id="IPR042175">
    <property type="entry name" value="Cell/Rod_MreC_2"/>
</dbReference>
<dbReference type="GO" id="GO:0008360">
    <property type="term" value="P:regulation of cell shape"/>
    <property type="evidence" value="ECO:0007669"/>
    <property type="project" value="UniProtKB-KW"/>
</dbReference>
<keyword evidence="3" id="KW-0133">Cell shape</keyword>
<dbReference type="Gene3D" id="2.40.10.350">
    <property type="entry name" value="Rod shape-determining protein MreC, domain 2"/>
    <property type="match status" value="1"/>
</dbReference>
<evidence type="ECO:0000259" key="6">
    <source>
        <dbReference type="Pfam" id="PF04085"/>
    </source>
</evidence>
<dbReference type="PANTHER" id="PTHR34138:SF1">
    <property type="entry name" value="CELL SHAPE-DETERMINING PROTEIN MREC"/>
    <property type="match status" value="1"/>
</dbReference>
<evidence type="ECO:0000313" key="7">
    <source>
        <dbReference type="EMBL" id="CAB4602672.1"/>
    </source>
</evidence>
<reference evidence="7" key="1">
    <citation type="submission" date="2020-05" db="EMBL/GenBank/DDBJ databases">
        <authorList>
            <person name="Chiriac C."/>
            <person name="Salcher M."/>
            <person name="Ghai R."/>
            <person name="Kavagutti S V."/>
        </authorList>
    </citation>
    <scope>NUCLEOTIDE SEQUENCE</scope>
</reference>